<evidence type="ECO:0000313" key="2">
    <source>
        <dbReference type="Proteomes" id="UP001146120"/>
    </source>
</evidence>
<gene>
    <name evidence="1" type="ORF">N0F65_006691</name>
</gene>
<dbReference type="EMBL" id="DAKRPA010000038">
    <property type="protein sequence ID" value="DBA01958.1"/>
    <property type="molecule type" value="Genomic_DNA"/>
</dbReference>
<organism evidence="1 2">
    <name type="scientific">Lagenidium giganteum</name>
    <dbReference type="NCBI Taxonomy" id="4803"/>
    <lineage>
        <taxon>Eukaryota</taxon>
        <taxon>Sar</taxon>
        <taxon>Stramenopiles</taxon>
        <taxon>Oomycota</taxon>
        <taxon>Peronosporomycetes</taxon>
        <taxon>Pythiales</taxon>
        <taxon>Pythiaceae</taxon>
    </lineage>
</organism>
<keyword evidence="2" id="KW-1185">Reference proteome</keyword>
<sequence>MFNIANCSQLVIPPQLRNFSFLVGFSISHSGIAEWNADAAVTQDSHPRIQFIAFAYVLLTGVPEGILHDIPHQLRDIEFSHTNLTVIPSDINESWSNVGTLYIEYSNVQHIPESLMHMALIDLSLIGNGLVTVPELAQLPSSIGFVALDNNPLIALPDKFDNSADFEISQFSLENTEVTTVPAVLLDTTSVHFLYMQGTPYCASTSRKDEAPCLESYELPTGKCLMS</sequence>
<reference evidence="1" key="1">
    <citation type="submission" date="2022-11" db="EMBL/GenBank/DDBJ databases">
        <authorList>
            <person name="Morgan W.R."/>
            <person name="Tartar A."/>
        </authorList>
    </citation>
    <scope>NUCLEOTIDE SEQUENCE</scope>
    <source>
        <strain evidence="1">ARSEF 373</strain>
    </source>
</reference>
<dbReference type="Proteomes" id="UP001146120">
    <property type="component" value="Unassembled WGS sequence"/>
</dbReference>
<reference evidence="1" key="2">
    <citation type="journal article" date="2023" name="Microbiol Resour">
        <title>Decontamination and Annotation of the Draft Genome Sequence of the Oomycete Lagenidium giganteum ARSEF 373.</title>
        <authorList>
            <person name="Morgan W.R."/>
            <person name="Tartar A."/>
        </authorList>
    </citation>
    <scope>NUCLEOTIDE SEQUENCE</scope>
    <source>
        <strain evidence="1">ARSEF 373</strain>
    </source>
</reference>
<name>A0AAV2Z4S7_9STRA</name>
<evidence type="ECO:0000313" key="1">
    <source>
        <dbReference type="EMBL" id="DBA01958.1"/>
    </source>
</evidence>
<protein>
    <submittedName>
        <fullName evidence="1">Uncharacterized protein</fullName>
    </submittedName>
</protein>
<dbReference type="Gene3D" id="3.80.10.10">
    <property type="entry name" value="Ribonuclease Inhibitor"/>
    <property type="match status" value="1"/>
</dbReference>
<comment type="caution">
    <text evidence="1">The sequence shown here is derived from an EMBL/GenBank/DDBJ whole genome shotgun (WGS) entry which is preliminary data.</text>
</comment>
<dbReference type="AlphaFoldDB" id="A0AAV2Z4S7"/>
<dbReference type="SUPFAM" id="SSF52058">
    <property type="entry name" value="L domain-like"/>
    <property type="match status" value="1"/>
</dbReference>
<proteinExistence type="predicted"/>
<dbReference type="InterPro" id="IPR032675">
    <property type="entry name" value="LRR_dom_sf"/>
</dbReference>
<accession>A0AAV2Z4S7</accession>